<sequence>MKLLLKIFIFISFYSSIESEENLRINERDFSKMGIEKILLRNKENNETPKMLPPPKYLLFLASILQIFGGVLACIGLAWLILNMIKCWLRRNHRDLSE</sequence>
<keyword evidence="2" id="KW-0732">Signal</keyword>
<keyword evidence="1" id="KW-0812">Transmembrane</keyword>
<feature type="signal peptide" evidence="2">
    <location>
        <begin position="1"/>
        <end position="19"/>
    </location>
</feature>
<evidence type="ECO:0000313" key="4">
    <source>
        <dbReference type="Proteomes" id="UP001107558"/>
    </source>
</evidence>
<feature type="chain" id="PRO_5039896115" evidence="2">
    <location>
        <begin position="20"/>
        <end position="98"/>
    </location>
</feature>
<reference evidence="3" key="1">
    <citation type="submission" date="2021-03" db="EMBL/GenBank/DDBJ databases">
        <title>Chromosome level genome of the anhydrobiotic midge Polypedilum vanderplanki.</title>
        <authorList>
            <person name="Yoshida Y."/>
            <person name="Kikawada T."/>
            <person name="Gusev O."/>
        </authorList>
    </citation>
    <scope>NUCLEOTIDE SEQUENCE</scope>
    <source>
        <strain evidence="3">NIAS01</strain>
        <tissue evidence="3">Whole body or cell culture</tissue>
    </source>
</reference>
<feature type="transmembrane region" description="Helical" evidence="1">
    <location>
        <begin position="57"/>
        <end position="82"/>
    </location>
</feature>
<gene>
    <name evidence="3" type="ORF">PVAND_007776</name>
</gene>
<organism evidence="3 4">
    <name type="scientific">Polypedilum vanderplanki</name>
    <name type="common">Sleeping chironomid midge</name>
    <dbReference type="NCBI Taxonomy" id="319348"/>
    <lineage>
        <taxon>Eukaryota</taxon>
        <taxon>Metazoa</taxon>
        <taxon>Ecdysozoa</taxon>
        <taxon>Arthropoda</taxon>
        <taxon>Hexapoda</taxon>
        <taxon>Insecta</taxon>
        <taxon>Pterygota</taxon>
        <taxon>Neoptera</taxon>
        <taxon>Endopterygota</taxon>
        <taxon>Diptera</taxon>
        <taxon>Nematocera</taxon>
        <taxon>Chironomoidea</taxon>
        <taxon>Chironomidae</taxon>
        <taxon>Chironominae</taxon>
        <taxon>Polypedilum</taxon>
        <taxon>Polypedilum</taxon>
    </lineage>
</organism>
<dbReference type="AlphaFoldDB" id="A0A9J6C7Q8"/>
<proteinExistence type="predicted"/>
<evidence type="ECO:0000256" key="1">
    <source>
        <dbReference type="SAM" id="Phobius"/>
    </source>
</evidence>
<keyword evidence="4" id="KW-1185">Reference proteome</keyword>
<name>A0A9J6C7Q8_POLVA</name>
<evidence type="ECO:0000256" key="2">
    <source>
        <dbReference type="SAM" id="SignalP"/>
    </source>
</evidence>
<keyword evidence="1" id="KW-1133">Transmembrane helix</keyword>
<comment type="caution">
    <text evidence="3">The sequence shown here is derived from an EMBL/GenBank/DDBJ whole genome shotgun (WGS) entry which is preliminary data.</text>
</comment>
<keyword evidence="1" id="KW-0472">Membrane</keyword>
<dbReference type="Proteomes" id="UP001107558">
    <property type="component" value="Chromosome 2"/>
</dbReference>
<evidence type="ECO:0000313" key="3">
    <source>
        <dbReference type="EMBL" id="KAG5678074.1"/>
    </source>
</evidence>
<accession>A0A9J6C7Q8</accession>
<protein>
    <submittedName>
        <fullName evidence="3">Uncharacterized protein</fullName>
    </submittedName>
</protein>
<dbReference type="EMBL" id="JADBJN010000002">
    <property type="protein sequence ID" value="KAG5678074.1"/>
    <property type="molecule type" value="Genomic_DNA"/>
</dbReference>